<keyword evidence="2" id="KW-0812">Transmembrane</keyword>
<accession>A0ABP8GR56</accession>
<evidence type="ECO:0000256" key="1">
    <source>
        <dbReference type="SAM" id="MobiDB-lite"/>
    </source>
</evidence>
<dbReference type="InterPro" id="IPR057840">
    <property type="entry name" value="FimV_N"/>
</dbReference>
<dbReference type="Gene3D" id="3.10.350.10">
    <property type="entry name" value="LysM domain"/>
    <property type="match status" value="1"/>
</dbReference>
<keyword evidence="2" id="KW-0472">Membrane</keyword>
<dbReference type="Proteomes" id="UP001501671">
    <property type="component" value="Unassembled WGS sequence"/>
</dbReference>
<feature type="domain" description="FimV N-terminal" evidence="3">
    <location>
        <begin position="44"/>
        <end position="149"/>
    </location>
</feature>
<reference evidence="5" key="1">
    <citation type="journal article" date="2019" name="Int. J. Syst. Evol. Microbiol.">
        <title>The Global Catalogue of Microorganisms (GCM) 10K type strain sequencing project: providing services to taxonomists for standard genome sequencing and annotation.</title>
        <authorList>
            <consortium name="The Broad Institute Genomics Platform"/>
            <consortium name="The Broad Institute Genome Sequencing Center for Infectious Disease"/>
            <person name="Wu L."/>
            <person name="Ma J."/>
        </authorList>
    </citation>
    <scope>NUCLEOTIDE SEQUENCE [LARGE SCALE GENOMIC DNA]</scope>
    <source>
        <strain evidence="5">JCM 17666</strain>
    </source>
</reference>
<dbReference type="CDD" id="cd00118">
    <property type="entry name" value="LysM"/>
    <property type="match status" value="1"/>
</dbReference>
<proteinExistence type="predicted"/>
<feature type="region of interest" description="Disordered" evidence="1">
    <location>
        <begin position="251"/>
        <end position="326"/>
    </location>
</feature>
<evidence type="ECO:0000313" key="5">
    <source>
        <dbReference type="Proteomes" id="UP001501671"/>
    </source>
</evidence>
<dbReference type="InterPro" id="IPR020011">
    <property type="entry name" value="FimV_C"/>
</dbReference>
<dbReference type="RefSeq" id="WP_345247862.1">
    <property type="nucleotide sequence ID" value="NZ_BAABFO010000005.1"/>
</dbReference>
<dbReference type="Pfam" id="PF25800">
    <property type="entry name" value="FimV_N"/>
    <property type="match status" value="1"/>
</dbReference>
<protein>
    <recommendedName>
        <fullName evidence="3">FimV N-terminal domain-containing protein</fullName>
    </recommendedName>
</protein>
<organism evidence="4 5">
    <name type="scientific">Pigmentiphaga soli</name>
    <dbReference type="NCBI Taxonomy" id="1007095"/>
    <lineage>
        <taxon>Bacteria</taxon>
        <taxon>Pseudomonadati</taxon>
        <taxon>Pseudomonadota</taxon>
        <taxon>Betaproteobacteria</taxon>
        <taxon>Burkholderiales</taxon>
        <taxon>Alcaligenaceae</taxon>
        <taxon>Pigmentiphaga</taxon>
    </lineage>
</organism>
<feature type="transmembrane region" description="Helical" evidence="2">
    <location>
        <begin position="413"/>
        <end position="433"/>
    </location>
</feature>
<sequence>MQSNIRPASGARAPIVPAAPRTALAGWLAAGAGLALAAAAQGAELGSLRVLSASGEPLRAEIEITELAPGEAASLSARLADREVYRRTGLEYGDTLSGLTVDVHDNAAGRKVVGIASSTPPASPVLDLLVELGSRSGRFIRQYSFVLDARAGAAAPAAEPLKVAPGDTLFGIARRIRPPEASMPQTLAALLQANPQAFIGGNMNRLRAGALLSMPTPAQIGAVDQAAAARLFAEQAAAYDAFRQRVAGTAGDAGAAGARAGRPDGGRIGAGAGNSQPEAPAADTLRLSSGGEPGTRDGGAEAASDRRQEERDATRKAIAESESRVNELQRNVDSMQGMLSVPNAAMAAAQQAAGGNSAVDAAAAGGDGAPAGNGPAAAEGGITVASADGSTAPNALVGAPADEASRPGLSDRAIRTLAAVVGALGALLVLLAWRRRSTARRTATAGAAAEPAAGADDDPFSGWEALPTLASSAAAAAAAAAYAGNGKAGEADDGEADEGDAPARRAPAKPVALDFDLDLDGPAEPAAAPAAARPGIELDTDVIRPDAGAQLATARAFIEMGDRDGARELFETVLRSGTDEQRRQAREALAAL</sequence>
<evidence type="ECO:0000256" key="2">
    <source>
        <dbReference type="SAM" id="Phobius"/>
    </source>
</evidence>
<evidence type="ECO:0000259" key="3">
    <source>
        <dbReference type="Pfam" id="PF25800"/>
    </source>
</evidence>
<dbReference type="EMBL" id="BAABFO010000005">
    <property type="protein sequence ID" value="GAA4328720.1"/>
    <property type="molecule type" value="Genomic_DNA"/>
</dbReference>
<feature type="compositionally biased region" description="Basic and acidic residues" evidence="1">
    <location>
        <begin position="294"/>
        <end position="326"/>
    </location>
</feature>
<dbReference type="InterPro" id="IPR018392">
    <property type="entry name" value="LysM"/>
</dbReference>
<comment type="caution">
    <text evidence="4">The sequence shown here is derived from an EMBL/GenBank/DDBJ whole genome shotgun (WGS) entry which is preliminary data.</text>
</comment>
<name>A0ABP8GR56_9BURK</name>
<gene>
    <name evidence="4" type="ORF">GCM10023144_14800</name>
</gene>
<keyword evidence="2" id="KW-1133">Transmembrane helix</keyword>
<dbReference type="NCBIfam" id="TIGR03504">
    <property type="entry name" value="FimV_Cterm"/>
    <property type="match status" value="1"/>
</dbReference>
<dbReference type="InterPro" id="IPR036779">
    <property type="entry name" value="LysM_dom_sf"/>
</dbReference>
<dbReference type="Gene3D" id="1.20.58.2200">
    <property type="match status" value="1"/>
</dbReference>
<dbReference type="InterPro" id="IPR020012">
    <property type="entry name" value="LysM_FimV"/>
</dbReference>
<feature type="compositionally biased region" description="Low complexity" evidence="1">
    <location>
        <begin position="251"/>
        <end position="260"/>
    </location>
</feature>
<keyword evidence="5" id="KW-1185">Reference proteome</keyword>
<dbReference type="InterPro" id="IPR038440">
    <property type="entry name" value="FimV_C_sf"/>
</dbReference>
<evidence type="ECO:0000313" key="4">
    <source>
        <dbReference type="EMBL" id="GAA4328720.1"/>
    </source>
</evidence>
<dbReference type="NCBIfam" id="TIGR03505">
    <property type="entry name" value="FimV_core"/>
    <property type="match status" value="1"/>
</dbReference>